<evidence type="ECO:0000313" key="4">
    <source>
        <dbReference type="Proteomes" id="UP001149142"/>
    </source>
</evidence>
<dbReference type="EMBL" id="JAPFGC010000002">
    <property type="protein sequence ID" value="MDA0177775.1"/>
    <property type="molecule type" value="Genomic_DNA"/>
</dbReference>
<dbReference type="InterPro" id="IPR029058">
    <property type="entry name" value="AB_hydrolase_fold"/>
</dbReference>
<sequence>MKHLTYLIFFISLFSFSQKKETYIYAIKGKDTLKLDIYKPRRVKKNQKLPVFVWMHGGGFSGGTRDNKYEKKLAKYVAKKQGYVSVSISYRLLRKGTKTGFGCNCSKQEKLETFKQAAIDYLDAVNYLITHSDKFNIDTSKIIAGGSSAGAEGVLNAVYMKPYFIEDLEPYNQIKFAGVMSCAGAMVDANYISDKNAIPTVMLHGTKDPLVPFDNAPHHFCKKDQPGYIFLDGSNVIANKLHQLNSSYYFKVINDAGHEIAGIPFKDLKKIFEFFNQTIIEQDIVQTKIFKTKK</sequence>
<dbReference type="RefSeq" id="WP_106687926.1">
    <property type="nucleotide sequence ID" value="NZ_CAXQEU010000098.1"/>
</dbReference>
<evidence type="ECO:0000256" key="1">
    <source>
        <dbReference type="ARBA" id="ARBA00022801"/>
    </source>
</evidence>
<dbReference type="InterPro" id="IPR049492">
    <property type="entry name" value="BD-FAE-like_dom"/>
</dbReference>
<dbReference type="Proteomes" id="UP001149142">
    <property type="component" value="Unassembled WGS sequence"/>
</dbReference>
<name>A0ABT4S1Y9_9FLAO</name>
<dbReference type="Gene3D" id="3.40.50.1820">
    <property type="entry name" value="alpha/beta hydrolase"/>
    <property type="match status" value="1"/>
</dbReference>
<comment type="caution">
    <text evidence="3">The sequence shown here is derived from an EMBL/GenBank/DDBJ whole genome shotgun (WGS) entry which is preliminary data.</text>
</comment>
<dbReference type="GO" id="GO:0016787">
    <property type="term" value="F:hydrolase activity"/>
    <property type="evidence" value="ECO:0007669"/>
    <property type="project" value="UniProtKB-KW"/>
</dbReference>
<dbReference type="PANTHER" id="PTHR48081">
    <property type="entry name" value="AB HYDROLASE SUPERFAMILY PROTEIN C4A8.06C"/>
    <property type="match status" value="1"/>
</dbReference>
<dbReference type="Pfam" id="PF20434">
    <property type="entry name" value="BD-FAE"/>
    <property type="match status" value="1"/>
</dbReference>
<feature type="domain" description="BD-FAE-like" evidence="2">
    <location>
        <begin position="35"/>
        <end position="152"/>
    </location>
</feature>
<dbReference type="InterPro" id="IPR050300">
    <property type="entry name" value="GDXG_lipolytic_enzyme"/>
</dbReference>
<evidence type="ECO:0000259" key="2">
    <source>
        <dbReference type="Pfam" id="PF20434"/>
    </source>
</evidence>
<evidence type="ECO:0000313" key="3">
    <source>
        <dbReference type="EMBL" id="MDA0177775.1"/>
    </source>
</evidence>
<organism evidence="3 4">
    <name type="scientific">Mesoflavibacter profundi</name>
    <dbReference type="NCBI Taxonomy" id="2708110"/>
    <lineage>
        <taxon>Bacteria</taxon>
        <taxon>Pseudomonadati</taxon>
        <taxon>Bacteroidota</taxon>
        <taxon>Flavobacteriia</taxon>
        <taxon>Flavobacteriales</taxon>
        <taxon>Flavobacteriaceae</taxon>
        <taxon>Mesoflavibacter</taxon>
    </lineage>
</organism>
<keyword evidence="1 3" id="KW-0378">Hydrolase</keyword>
<protein>
    <submittedName>
        <fullName evidence="3">Alpha/beta hydrolase</fullName>
    </submittedName>
</protein>
<keyword evidence="4" id="KW-1185">Reference proteome</keyword>
<proteinExistence type="predicted"/>
<accession>A0ABT4S1Y9</accession>
<gene>
    <name evidence="3" type="ORF">OOZ35_09755</name>
</gene>
<reference evidence="3" key="1">
    <citation type="submission" date="2022-11" db="EMBL/GenBank/DDBJ databases">
        <title>Refractory cell wall polysaccharides provide important carbon source for microbial heterotrophs in the hadal ocean.</title>
        <authorList>
            <person name="Zhu X."/>
        </authorList>
    </citation>
    <scope>NUCLEOTIDE SEQUENCE</scope>
    <source>
        <strain evidence="3">MTRN7</strain>
    </source>
</reference>
<dbReference type="SUPFAM" id="SSF53474">
    <property type="entry name" value="alpha/beta-Hydrolases"/>
    <property type="match status" value="1"/>
</dbReference>